<keyword evidence="3" id="KW-1185">Reference proteome</keyword>
<dbReference type="PANTHER" id="PTHR31099">
    <property type="entry name" value="OS06G0165300 PROTEIN"/>
    <property type="match status" value="1"/>
</dbReference>
<proteinExistence type="predicted"/>
<dbReference type="Pfam" id="PF04195">
    <property type="entry name" value="Transposase_28"/>
    <property type="match status" value="1"/>
</dbReference>
<dbReference type="Proteomes" id="UP001604336">
    <property type="component" value="Unassembled WGS sequence"/>
</dbReference>
<accession>A0ABD1QVN9</accession>
<evidence type="ECO:0000259" key="1">
    <source>
        <dbReference type="Pfam" id="PF04195"/>
    </source>
</evidence>
<dbReference type="AlphaFoldDB" id="A0ABD1QVN9"/>
<comment type="caution">
    <text evidence="2">The sequence shown here is derived from an EMBL/GenBank/DDBJ whole genome shotgun (WGS) entry which is preliminary data.</text>
</comment>
<dbReference type="PANTHER" id="PTHR31099:SF28">
    <property type="entry name" value="F5J5.12"/>
    <property type="match status" value="1"/>
</dbReference>
<name>A0ABD1QVN9_9LAMI</name>
<evidence type="ECO:0000313" key="2">
    <source>
        <dbReference type="EMBL" id="KAL2479827.1"/>
    </source>
</evidence>
<dbReference type="EMBL" id="JBFOLK010000010">
    <property type="protein sequence ID" value="KAL2479827.1"/>
    <property type="molecule type" value="Genomic_DNA"/>
</dbReference>
<sequence length="178" mass="20531">MRGSLDKRDAPTAKELDEELRWSATEVSMARSRITEGELEDIRLIYDIPASVSHRAPSPEELADDPPDGFVAIYEPAMQQGLLLPMHQFFHEVLRDWNLALFQITPNGWGQMVASYLLPNKIHNWKEKFFFVGGDWEFMLEDPLPHVSIPLRFGELDYGKPPIPKKDQGELRSKWDKV</sequence>
<evidence type="ECO:0000313" key="3">
    <source>
        <dbReference type="Proteomes" id="UP001604336"/>
    </source>
</evidence>
<gene>
    <name evidence="2" type="ORF">Adt_32793</name>
</gene>
<reference evidence="3" key="1">
    <citation type="submission" date="2024-07" db="EMBL/GenBank/DDBJ databases">
        <title>Two chromosome-level genome assemblies of Korean endemic species Abeliophyllum distichum and Forsythia ovata (Oleaceae).</title>
        <authorList>
            <person name="Jang H."/>
        </authorList>
    </citation>
    <scope>NUCLEOTIDE SEQUENCE [LARGE SCALE GENOMIC DNA]</scope>
</reference>
<dbReference type="InterPro" id="IPR007321">
    <property type="entry name" value="Transposase_28"/>
</dbReference>
<feature type="domain" description="Transposase (putative) gypsy type" evidence="1">
    <location>
        <begin position="74"/>
        <end position="112"/>
    </location>
</feature>
<protein>
    <recommendedName>
        <fullName evidence="1">Transposase (putative) gypsy type domain-containing protein</fullName>
    </recommendedName>
</protein>
<organism evidence="2 3">
    <name type="scientific">Abeliophyllum distichum</name>
    <dbReference type="NCBI Taxonomy" id="126358"/>
    <lineage>
        <taxon>Eukaryota</taxon>
        <taxon>Viridiplantae</taxon>
        <taxon>Streptophyta</taxon>
        <taxon>Embryophyta</taxon>
        <taxon>Tracheophyta</taxon>
        <taxon>Spermatophyta</taxon>
        <taxon>Magnoliopsida</taxon>
        <taxon>eudicotyledons</taxon>
        <taxon>Gunneridae</taxon>
        <taxon>Pentapetalae</taxon>
        <taxon>asterids</taxon>
        <taxon>lamiids</taxon>
        <taxon>Lamiales</taxon>
        <taxon>Oleaceae</taxon>
        <taxon>Forsythieae</taxon>
        <taxon>Abeliophyllum</taxon>
    </lineage>
</organism>